<dbReference type="Gene3D" id="1.10.10.1320">
    <property type="entry name" value="Anti-sigma factor, zinc-finger domain"/>
    <property type="match status" value="1"/>
</dbReference>
<keyword evidence="1" id="KW-0805">Transcription regulation</keyword>
<name>A0ABS2LWN0_9ACTN</name>
<reference evidence="4 5" key="1">
    <citation type="submission" date="2021-01" db="EMBL/GenBank/DDBJ databases">
        <title>Sequencing the genomes of 1000 actinobacteria strains.</title>
        <authorList>
            <person name="Klenk H.-P."/>
        </authorList>
    </citation>
    <scope>NUCLEOTIDE SEQUENCE [LARGE SCALE GENOMIC DNA]</scope>
    <source>
        <strain evidence="4 5">DSM 100204</strain>
    </source>
</reference>
<evidence type="ECO:0000256" key="1">
    <source>
        <dbReference type="ARBA" id="ARBA00023015"/>
    </source>
</evidence>
<evidence type="ECO:0000313" key="4">
    <source>
        <dbReference type="EMBL" id="MBM7492596.1"/>
    </source>
</evidence>
<dbReference type="EMBL" id="JAFBBP010000001">
    <property type="protein sequence ID" value="MBM7492596.1"/>
    <property type="molecule type" value="Genomic_DNA"/>
</dbReference>
<dbReference type="Pfam" id="PF13490">
    <property type="entry name" value="zf-HC2"/>
    <property type="match status" value="1"/>
</dbReference>
<dbReference type="InterPro" id="IPR041916">
    <property type="entry name" value="Anti_sigma_zinc_sf"/>
</dbReference>
<dbReference type="Proteomes" id="UP000764837">
    <property type="component" value="Unassembled WGS sequence"/>
</dbReference>
<gene>
    <name evidence="4" type="ORF">JOD64_003818</name>
</gene>
<comment type="caution">
    <text evidence="4">The sequence shown here is derived from an EMBL/GenBank/DDBJ whole genome shotgun (WGS) entry which is preliminary data.</text>
</comment>
<accession>A0ABS2LWN0</accession>
<sequence length="93" mass="9682">MDTFLRCDSAVSLTAGLIDGTVTPDRRELVELHLLVCPACLSHVGKVRDLRASLSSLPGRPVPEHLLALAAGNAAAGAAAPRTDIDPAERTSL</sequence>
<keyword evidence="2" id="KW-0804">Transcription</keyword>
<feature type="domain" description="Putative zinc-finger" evidence="3">
    <location>
        <begin position="7"/>
        <end position="40"/>
    </location>
</feature>
<proteinExistence type="predicted"/>
<dbReference type="RefSeq" id="WP_204943451.1">
    <property type="nucleotide sequence ID" value="NZ_JAFBBP010000001.1"/>
</dbReference>
<evidence type="ECO:0000256" key="2">
    <source>
        <dbReference type="ARBA" id="ARBA00023163"/>
    </source>
</evidence>
<evidence type="ECO:0000259" key="3">
    <source>
        <dbReference type="Pfam" id="PF13490"/>
    </source>
</evidence>
<organism evidence="4 5">
    <name type="scientific">Micromonospora luteifusca</name>
    <dbReference type="NCBI Taxonomy" id="709860"/>
    <lineage>
        <taxon>Bacteria</taxon>
        <taxon>Bacillati</taxon>
        <taxon>Actinomycetota</taxon>
        <taxon>Actinomycetes</taxon>
        <taxon>Micromonosporales</taxon>
        <taxon>Micromonosporaceae</taxon>
        <taxon>Micromonospora</taxon>
    </lineage>
</organism>
<protein>
    <submittedName>
        <fullName evidence="4">Anti-sigma factor RsiW</fullName>
    </submittedName>
</protein>
<keyword evidence="5" id="KW-1185">Reference proteome</keyword>
<evidence type="ECO:0000313" key="5">
    <source>
        <dbReference type="Proteomes" id="UP000764837"/>
    </source>
</evidence>
<dbReference type="InterPro" id="IPR027383">
    <property type="entry name" value="Znf_put"/>
</dbReference>